<name>K1SLX7_9ZZZZ</name>
<feature type="non-terminal residue" evidence="2">
    <location>
        <position position="189"/>
    </location>
</feature>
<feature type="non-terminal residue" evidence="2">
    <location>
        <position position="1"/>
    </location>
</feature>
<organism evidence="2">
    <name type="scientific">human gut metagenome</name>
    <dbReference type="NCBI Taxonomy" id="408170"/>
    <lineage>
        <taxon>unclassified sequences</taxon>
        <taxon>metagenomes</taxon>
        <taxon>organismal metagenomes</taxon>
    </lineage>
</organism>
<reference evidence="2" key="1">
    <citation type="journal article" date="2013" name="Environ. Microbiol.">
        <title>Microbiota from the distal guts of lean and obese adolescents exhibit partial functional redundancy besides clear differences in community structure.</title>
        <authorList>
            <person name="Ferrer M."/>
            <person name="Ruiz A."/>
            <person name="Lanza F."/>
            <person name="Haange S.B."/>
            <person name="Oberbach A."/>
            <person name="Till H."/>
            <person name="Bargiela R."/>
            <person name="Campoy C."/>
            <person name="Segura M.T."/>
            <person name="Richter M."/>
            <person name="von Bergen M."/>
            <person name="Seifert J."/>
            <person name="Suarez A."/>
        </authorList>
    </citation>
    <scope>NUCLEOTIDE SEQUENCE</scope>
</reference>
<dbReference type="GO" id="GO:0016740">
    <property type="term" value="F:transferase activity"/>
    <property type="evidence" value="ECO:0007669"/>
    <property type="project" value="UniProtKB-KW"/>
</dbReference>
<proteinExistence type="predicted"/>
<dbReference type="EMBL" id="AJWZ01005785">
    <property type="protein sequence ID" value="EKC61627.1"/>
    <property type="molecule type" value="Genomic_DNA"/>
</dbReference>
<comment type="caution">
    <text evidence="2">The sequence shown here is derived from an EMBL/GenBank/DDBJ whole genome shotgun (WGS) entry which is preliminary data.</text>
</comment>
<dbReference type="AlphaFoldDB" id="K1SLX7"/>
<keyword evidence="2" id="KW-0808">Transferase</keyword>
<dbReference type="InterPro" id="IPR036928">
    <property type="entry name" value="AS_sf"/>
</dbReference>
<dbReference type="PANTHER" id="PTHR11895:SF151">
    <property type="entry name" value="GLUTAMYL-TRNA(GLN) AMIDOTRANSFERASE SUBUNIT A"/>
    <property type="match status" value="1"/>
</dbReference>
<evidence type="ECO:0000259" key="1">
    <source>
        <dbReference type="Pfam" id="PF01425"/>
    </source>
</evidence>
<dbReference type="SUPFAM" id="SSF75304">
    <property type="entry name" value="Amidase signature (AS) enzymes"/>
    <property type="match status" value="1"/>
</dbReference>
<dbReference type="Pfam" id="PF01425">
    <property type="entry name" value="Amidase"/>
    <property type="match status" value="1"/>
</dbReference>
<dbReference type="Gene3D" id="3.90.1300.10">
    <property type="entry name" value="Amidase signature (AS) domain"/>
    <property type="match status" value="1"/>
</dbReference>
<accession>K1SLX7</accession>
<dbReference type="InterPro" id="IPR000120">
    <property type="entry name" value="Amidase"/>
</dbReference>
<dbReference type="PANTHER" id="PTHR11895">
    <property type="entry name" value="TRANSAMIDASE"/>
    <property type="match status" value="1"/>
</dbReference>
<feature type="domain" description="Amidase" evidence="1">
    <location>
        <begin position="1"/>
        <end position="188"/>
    </location>
</feature>
<sequence length="189" mass="20694">SSLDQIGPMTKTVADNALVLDAIAGYDCRDTTSIKRGYTPMNREMKAGVKGLRIGLPKEMFGEGLSADVRKAVMNAAKTLERLGATVKEVSIPSLKVALPAYYVLSSAEASSNLARFDGVRYGHRAAEYADLEELYLKSRSEGFGAEVKRRILLGTYTLSAGYFDAYYKKALQVRTLVIRELNAVLKDV</sequence>
<evidence type="ECO:0000313" key="2">
    <source>
        <dbReference type="EMBL" id="EKC61627.1"/>
    </source>
</evidence>
<protein>
    <submittedName>
        <fullName evidence="2">Aspartyl/glutamyl-tRNA(Asn/Gln) amidotransferase subunit A</fullName>
    </submittedName>
</protein>
<dbReference type="InterPro" id="IPR023631">
    <property type="entry name" value="Amidase_dom"/>
</dbReference>
<gene>
    <name evidence="2" type="ORF">OBE_08381</name>
</gene>